<dbReference type="PANTHER" id="PTHR33710:SF77">
    <property type="entry name" value="DNASE I-LIKE SUPERFAMILY PROTEIN"/>
    <property type="match status" value="1"/>
</dbReference>
<protein>
    <recommendedName>
        <fullName evidence="3">Endonuclease/exonuclease/phosphatase domain-containing protein</fullName>
    </recommendedName>
</protein>
<evidence type="ECO:0000313" key="1">
    <source>
        <dbReference type="EMBL" id="KAK2642297.1"/>
    </source>
</evidence>
<keyword evidence="2" id="KW-1185">Reference proteome</keyword>
<dbReference type="AlphaFoldDB" id="A0AAD9TUK2"/>
<dbReference type="Gene3D" id="3.60.10.10">
    <property type="entry name" value="Endonuclease/exonuclease/phosphatase"/>
    <property type="match status" value="1"/>
</dbReference>
<organism evidence="1 2">
    <name type="scientific">Dipteronia dyeriana</name>
    <dbReference type="NCBI Taxonomy" id="168575"/>
    <lineage>
        <taxon>Eukaryota</taxon>
        <taxon>Viridiplantae</taxon>
        <taxon>Streptophyta</taxon>
        <taxon>Embryophyta</taxon>
        <taxon>Tracheophyta</taxon>
        <taxon>Spermatophyta</taxon>
        <taxon>Magnoliopsida</taxon>
        <taxon>eudicotyledons</taxon>
        <taxon>Gunneridae</taxon>
        <taxon>Pentapetalae</taxon>
        <taxon>rosids</taxon>
        <taxon>malvids</taxon>
        <taxon>Sapindales</taxon>
        <taxon>Sapindaceae</taxon>
        <taxon>Hippocastanoideae</taxon>
        <taxon>Acereae</taxon>
        <taxon>Dipteronia</taxon>
    </lineage>
</organism>
<accession>A0AAD9TUK2</accession>
<dbReference type="EMBL" id="JANJYI010000007">
    <property type="protein sequence ID" value="KAK2642297.1"/>
    <property type="molecule type" value="Genomic_DNA"/>
</dbReference>
<evidence type="ECO:0008006" key="3">
    <source>
        <dbReference type="Google" id="ProtNLM"/>
    </source>
</evidence>
<sequence length="187" mass="21331">MGVFQHGGTPWIVVGDFNVSSRVQESVGCSFRISVAMEEFDNCLQFAELDDLRFSGFLHTWCYKRSNGCISKKLDRVLVNKEWMAKFEHSEAFFLPPSISDHNLFLENFHGNMQFQLCSKLRNLNKALKSLNKNTVGDVTVKSIEAKAALVECQRNLDLQPLDVSLRIQEKELMSSYTLDLQAEEDS</sequence>
<reference evidence="1" key="1">
    <citation type="journal article" date="2023" name="Plant J.">
        <title>Genome sequences and population genomics provide insights into the demographic history, inbreeding, and mutation load of two 'living fossil' tree species of Dipteronia.</title>
        <authorList>
            <person name="Feng Y."/>
            <person name="Comes H.P."/>
            <person name="Chen J."/>
            <person name="Zhu S."/>
            <person name="Lu R."/>
            <person name="Zhang X."/>
            <person name="Li P."/>
            <person name="Qiu J."/>
            <person name="Olsen K.M."/>
            <person name="Qiu Y."/>
        </authorList>
    </citation>
    <scope>NUCLEOTIDE SEQUENCE</scope>
    <source>
        <strain evidence="1">KIB01</strain>
    </source>
</reference>
<name>A0AAD9TUK2_9ROSI</name>
<gene>
    <name evidence="1" type="ORF">Ddye_024060</name>
</gene>
<dbReference type="Proteomes" id="UP001280121">
    <property type="component" value="Unassembled WGS sequence"/>
</dbReference>
<comment type="caution">
    <text evidence="1">The sequence shown here is derived from an EMBL/GenBank/DDBJ whole genome shotgun (WGS) entry which is preliminary data.</text>
</comment>
<proteinExistence type="predicted"/>
<dbReference type="InterPro" id="IPR036691">
    <property type="entry name" value="Endo/exonu/phosph_ase_sf"/>
</dbReference>
<evidence type="ECO:0000313" key="2">
    <source>
        <dbReference type="Proteomes" id="UP001280121"/>
    </source>
</evidence>
<dbReference type="PANTHER" id="PTHR33710">
    <property type="entry name" value="BNAC02G09200D PROTEIN"/>
    <property type="match status" value="1"/>
</dbReference>
<dbReference type="SUPFAM" id="SSF56219">
    <property type="entry name" value="DNase I-like"/>
    <property type="match status" value="1"/>
</dbReference>